<protein>
    <recommendedName>
        <fullName evidence="1">Stage 0 sporulation protein A homolog</fullName>
    </recommendedName>
</protein>
<proteinExistence type="predicted"/>
<dbReference type="SUPFAM" id="SSF52172">
    <property type="entry name" value="CheY-like"/>
    <property type="match status" value="1"/>
</dbReference>
<evidence type="ECO:0000256" key="2">
    <source>
        <dbReference type="ARBA" id="ARBA00022553"/>
    </source>
</evidence>
<keyword evidence="2 5" id="KW-0597">Phosphoprotein</keyword>
<dbReference type="InterPro" id="IPR001789">
    <property type="entry name" value="Sig_transdc_resp-reg_receiver"/>
</dbReference>
<dbReference type="PROSITE" id="PS50110">
    <property type="entry name" value="RESPONSE_REGULATORY"/>
    <property type="match status" value="1"/>
</dbReference>
<dbReference type="AlphaFoldDB" id="A0A7G9FXY9"/>
<organism evidence="7 8">
    <name type="scientific">Simiaoa sunii</name>
    <dbReference type="NCBI Taxonomy" id="2763672"/>
    <lineage>
        <taxon>Bacteria</taxon>
        <taxon>Bacillati</taxon>
        <taxon>Bacillota</taxon>
        <taxon>Clostridia</taxon>
        <taxon>Lachnospirales</taxon>
        <taxon>Lachnospiraceae</taxon>
        <taxon>Simiaoa</taxon>
    </lineage>
</organism>
<dbReference type="InterPro" id="IPR011006">
    <property type="entry name" value="CheY-like_superfamily"/>
</dbReference>
<evidence type="ECO:0000256" key="5">
    <source>
        <dbReference type="PROSITE-ProRule" id="PRU00169"/>
    </source>
</evidence>
<comment type="function">
    <text evidence="4">May play the central regulatory role in sporulation. It may be an element of the effector pathway responsible for the activation of sporulation genes in response to nutritional stress. Spo0A may act in concert with spo0H (a sigma factor) to control the expression of some genes that are critical to the sporulation process.</text>
</comment>
<evidence type="ECO:0000256" key="1">
    <source>
        <dbReference type="ARBA" id="ARBA00018672"/>
    </source>
</evidence>
<dbReference type="RefSeq" id="WP_145985593.1">
    <property type="nucleotide sequence ID" value="NZ_CP060633.1"/>
</dbReference>
<feature type="modified residue" description="4-aspartylphosphate" evidence="5">
    <location>
        <position position="2"/>
    </location>
</feature>
<dbReference type="KEGG" id="ssun:H9Q77_04695"/>
<dbReference type="Gene3D" id="3.40.50.2300">
    <property type="match status" value="1"/>
</dbReference>
<feature type="domain" description="Response regulatory" evidence="6">
    <location>
        <begin position="1"/>
        <end position="55"/>
    </location>
</feature>
<evidence type="ECO:0000256" key="4">
    <source>
        <dbReference type="ARBA" id="ARBA00024867"/>
    </source>
</evidence>
<dbReference type="PANTHER" id="PTHR45339:SF1">
    <property type="entry name" value="HYBRID SIGNAL TRANSDUCTION HISTIDINE KINASE J"/>
    <property type="match status" value="1"/>
</dbReference>
<reference evidence="7 8" key="1">
    <citation type="submission" date="2020-08" db="EMBL/GenBank/DDBJ databases">
        <authorList>
            <person name="Liu C."/>
            <person name="Sun Q."/>
        </authorList>
    </citation>
    <scope>NUCLEOTIDE SEQUENCE [LARGE SCALE GENOMIC DNA]</scope>
    <source>
        <strain evidence="7 8">NSJ-8</strain>
    </source>
</reference>
<dbReference type="GO" id="GO:0000160">
    <property type="term" value="P:phosphorelay signal transduction system"/>
    <property type="evidence" value="ECO:0007669"/>
    <property type="project" value="UniProtKB-KW"/>
</dbReference>
<evidence type="ECO:0000256" key="3">
    <source>
        <dbReference type="ARBA" id="ARBA00023012"/>
    </source>
</evidence>
<dbReference type="EMBL" id="CP060633">
    <property type="protein sequence ID" value="QNM03421.1"/>
    <property type="molecule type" value="Genomic_DNA"/>
</dbReference>
<gene>
    <name evidence="7" type="ORF">H9Q77_04695</name>
</gene>
<dbReference type="Proteomes" id="UP000515981">
    <property type="component" value="Chromosome"/>
</dbReference>
<evidence type="ECO:0000313" key="8">
    <source>
        <dbReference type="Proteomes" id="UP000515981"/>
    </source>
</evidence>
<keyword evidence="3" id="KW-0902">Two-component regulatory system</keyword>
<dbReference type="PANTHER" id="PTHR45339">
    <property type="entry name" value="HYBRID SIGNAL TRANSDUCTION HISTIDINE KINASE J"/>
    <property type="match status" value="1"/>
</dbReference>
<evidence type="ECO:0000259" key="6">
    <source>
        <dbReference type="PROSITE" id="PS50110"/>
    </source>
</evidence>
<accession>A0A7G9FXY9</accession>
<name>A0A7G9FXY9_9FIRM</name>
<keyword evidence="8" id="KW-1185">Reference proteome</keyword>
<evidence type="ECO:0000313" key="7">
    <source>
        <dbReference type="EMBL" id="QNM03421.1"/>
    </source>
</evidence>
<sequence length="55" mass="6401">MDIMMPKLNGWDATRRIRSMKRSDAGNVPIIAMSANAFAEDIINSRWMKRSCWKQ</sequence>